<protein>
    <submittedName>
        <fullName evidence="1">Uncharacterized protein</fullName>
    </submittedName>
</protein>
<evidence type="ECO:0000313" key="2">
    <source>
        <dbReference type="Proteomes" id="UP000198806"/>
    </source>
</evidence>
<dbReference type="OrthoDB" id="2061020at2"/>
<sequence>MAGIFGKMFDMRSKDEKQRDFEAYSKRIFPYGDSHKEKVSEILTALYPKTNIKYLRMYYILLKDEMTGEDAVDFEAAAKKLIKKSMIKVTPELNADLHALLLADFEIDENLNFPSIEEIHEMSKNLVNKE</sequence>
<reference evidence="1 2" key="1">
    <citation type="submission" date="2016-10" db="EMBL/GenBank/DDBJ databases">
        <authorList>
            <person name="de Groot N.N."/>
        </authorList>
    </citation>
    <scope>NUCLEOTIDE SEQUENCE [LARGE SCALE GENOMIC DNA]</scope>
    <source>
        <strain evidence="1 2">DSM 1283</strain>
    </source>
</reference>
<dbReference type="RefSeq" id="WP_091686114.1">
    <property type="nucleotide sequence ID" value="NZ_BAABFM010000014.1"/>
</dbReference>
<evidence type="ECO:0000313" key="1">
    <source>
        <dbReference type="EMBL" id="SFO18728.1"/>
    </source>
</evidence>
<organism evidence="1 2">
    <name type="scientific">Anaerocolumna aminovalerica</name>
    <dbReference type="NCBI Taxonomy" id="1527"/>
    <lineage>
        <taxon>Bacteria</taxon>
        <taxon>Bacillati</taxon>
        <taxon>Bacillota</taxon>
        <taxon>Clostridia</taxon>
        <taxon>Lachnospirales</taxon>
        <taxon>Lachnospiraceae</taxon>
        <taxon>Anaerocolumna</taxon>
    </lineage>
</organism>
<dbReference type="AlphaFoldDB" id="A0A1I5F4K4"/>
<gene>
    <name evidence="1" type="ORF">SAMN04489757_11235</name>
</gene>
<accession>A0A1I5F4K4</accession>
<proteinExistence type="predicted"/>
<dbReference type="EMBL" id="FOWD01000012">
    <property type="protein sequence ID" value="SFO18728.1"/>
    <property type="molecule type" value="Genomic_DNA"/>
</dbReference>
<dbReference type="Proteomes" id="UP000198806">
    <property type="component" value="Unassembled WGS sequence"/>
</dbReference>
<name>A0A1I5F4K4_9FIRM</name>
<keyword evidence="2" id="KW-1185">Reference proteome</keyword>